<dbReference type="GO" id="GO:0000938">
    <property type="term" value="C:GARP complex"/>
    <property type="evidence" value="ECO:0007669"/>
    <property type="project" value="TreeGrafter"/>
</dbReference>
<keyword evidence="4" id="KW-0653">Protein transport</keyword>
<organism evidence="9 10">
    <name type="scientific">Tothia fuscella</name>
    <dbReference type="NCBI Taxonomy" id="1048955"/>
    <lineage>
        <taxon>Eukaryota</taxon>
        <taxon>Fungi</taxon>
        <taxon>Dikarya</taxon>
        <taxon>Ascomycota</taxon>
        <taxon>Pezizomycotina</taxon>
        <taxon>Dothideomycetes</taxon>
        <taxon>Pleosporomycetidae</taxon>
        <taxon>Venturiales</taxon>
        <taxon>Cylindrosympodiaceae</taxon>
        <taxon>Tothia</taxon>
    </lineage>
</organism>
<proteinExistence type="inferred from homology"/>
<dbReference type="OrthoDB" id="19482at2759"/>
<evidence type="ECO:0000256" key="5">
    <source>
        <dbReference type="ARBA" id="ARBA00023034"/>
    </source>
</evidence>
<dbReference type="AlphaFoldDB" id="A0A9P4NR15"/>
<dbReference type="Proteomes" id="UP000800235">
    <property type="component" value="Unassembled WGS sequence"/>
</dbReference>
<feature type="domain" description="Vps52 C-terminal" evidence="8">
    <location>
        <begin position="348"/>
        <end position="665"/>
    </location>
</feature>
<dbReference type="InterPro" id="IPR007258">
    <property type="entry name" value="Vps52"/>
</dbReference>
<feature type="compositionally biased region" description="Low complexity" evidence="6">
    <location>
        <begin position="41"/>
        <end position="50"/>
    </location>
</feature>
<dbReference type="GO" id="GO:0032456">
    <property type="term" value="P:endocytic recycling"/>
    <property type="evidence" value="ECO:0007669"/>
    <property type="project" value="TreeGrafter"/>
</dbReference>
<dbReference type="GO" id="GO:0019905">
    <property type="term" value="F:syntaxin binding"/>
    <property type="evidence" value="ECO:0007669"/>
    <property type="project" value="TreeGrafter"/>
</dbReference>
<feature type="domain" description="Vps52 coiled-coil" evidence="7">
    <location>
        <begin position="159"/>
        <end position="331"/>
    </location>
</feature>
<dbReference type="Pfam" id="PF20655">
    <property type="entry name" value="Vps52_C"/>
    <property type="match status" value="1"/>
</dbReference>
<protein>
    <submittedName>
        <fullName evidence="9">Sac2 family protein</fullName>
    </submittedName>
</protein>
<feature type="region of interest" description="Disordered" evidence="6">
    <location>
        <begin position="547"/>
        <end position="575"/>
    </location>
</feature>
<comment type="similarity">
    <text evidence="2">Belongs to the VPS52 family.</text>
</comment>
<name>A0A9P4NR15_9PEZI</name>
<dbReference type="GO" id="GO:0006896">
    <property type="term" value="P:Golgi to vacuole transport"/>
    <property type="evidence" value="ECO:0007669"/>
    <property type="project" value="TreeGrafter"/>
</dbReference>
<evidence type="ECO:0000256" key="3">
    <source>
        <dbReference type="ARBA" id="ARBA00022448"/>
    </source>
</evidence>
<keyword evidence="3" id="KW-0813">Transport</keyword>
<accession>A0A9P4NR15</accession>
<dbReference type="EMBL" id="MU007041">
    <property type="protein sequence ID" value="KAF2430077.1"/>
    <property type="molecule type" value="Genomic_DNA"/>
</dbReference>
<evidence type="ECO:0000256" key="2">
    <source>
        <dbReference type="ARBA" id="ARBA00008180"/>
    </source>
</evidence>
<dbReference type="InterPro" id="IPR048319">
    <property type="entry name" value="Vps52_CC"/>
</dbReference>
<reference evidence="9" key="1">
    <citation type="journal article" date="2020" name="Stud. Mycol.">
        <title>101 Dothideomycetes genomes: a test case for predicting lifestyles and emergence of pathogens.</title>
        <authorList>
            <person name="Haridas S."/>
            <person name="Albert R."/>
            <person name="Binder M."/>
            <person name="Bloem J."/>
            <person name="Labutti K."/>
            <person name="Salamov A."/>
            <person name="Andreopoulos B."/>
            <person name="Baker S."/>
            <person name="Barry K."/>
            <person name="Bills G."/>
            <person name="Bluhm B."/>
            <person name="Cannon C."/>
            <person name="Castanera R."/>
            <person name="Culley D."/>
            <person name="Daum C."/>
            <person name="Ezra D."/>
            <person name="Gonzalez J."/>
            <person name="Henrissat B."/>
            <person name="Kuo A."/>
            <person name="Liang C."/>
            <person name="Lipzen A."/>
            <person name="Lutzoni F."/>
            <person name="Magnuson J."/>
            <person name="Mondo S."/>
            <person name="Nolan M."/>
            <person name="Ohm R."/>
            <person name="Pangilinan J."/>
            <person name="Park H.-J."/>
            <person name="Ramirez L."/>
            <person name="Alfaro M."/>
            <person name="Sun H."/>
            <person name="Tritt A."/>
            <person name="Yoshinaga Y."/>
            <person name="Zwiers L.-H."/>
            <person name="Turgeon B."/>
            <person name="Goodwin S."/>
            <person name="Spatafora J."/>
            <person name="Crous P."/>
            <person name="Grigoriev I."/>
        </authorList>
    </citation>
    <scope>NUCLEOTIDE SEQUENCE</scope>
    <source>
        <strain evidence="9">CBS 130266</strain>
    </source>
</reference>
<gene>
    <name evidence="9" type="ORF">EJ08DRAFT_679364</name>
</gene>
<feature type="compositionally biased region" description="Polar residues" evidence="6">
    <location>
        <begin position="51"/>
        <end position="61"/>
    </location>
</feature>
<evidence type="ECO:0000313" key="10">
    <source>
        <dbReference type="Proteomes" id="UP000800235"/>
    </source>
</evidence>
<comment type="caution">
    <text evidence="9">The sequence shown here is derived from an EMBL/GenBank/DDBJ whole genome shotgun (WGS) entry which is preliminary data.</text>
</comment>
<evidence type="ECO:0000259" key="8">
    <source>
        <dbReference type="Pfam" id="PF20655"/>
    </source>
</evidence>
<evidence type="ECO:0000256" key="1">
    <source>
        <dbReference type="ARBA" id="ARBA00004601"/>
    </source>
</evidence>
<sequence length="672" mass="74933">MWGDRTPPSQHANRPYSPAGASRRGPYSPGGPGPLPPRPGLNPRSSSLSLVSTPNASTANLPASARIPNGSGLRNEIRKSPGPDVPNPLHVLQTIIGAPPRGTKLNEGSNTEIIQPEDLVEDIDFGSLSLQAFAEEEERQIARSKDVHSYSAQSIEEYDKEKENFEDLHRSISACDQVLNSVETYLTGFQSDLGAVSAEIETLQSRSTALNARLENRRVVEKLLGPSVEDLSLSPAVVRKIAEGPIDEGWIRALAELEKRSKAIEAKQKEGQKFKALEDLQPLMENLRNKAIARIRDYLVQQIKALRSPNINAQIIQQDAFMKYKELYTFLARHQRKLADEIGQAYINTMRWYYLNHFTRYEHALKQIKLHVVDKSEVLGQLDEAPRRNTRGPSVAHDTFSIGRRMDALKTNSHTAISSYLAEEDKSMHYIETPFRSFNLTLIDNASFEYTFINNFFSPAQTSHAISRTFDTIFAPTFALGQTLTKHLVESSVDALGILLCVRLNQHFAFELQRRKVPAVDSYINATNMLLWPKFQKVMDMHCESLRKTTPSAPGRAALLTGGSSSSSNAQSTAPHPLTQRFASFLHGILAMSSEAGDDEPVANSLGRLRSDFEAFLTRLSKGVGDARKRERFLFNNYSLVGTILEGASGRLAEENRKHFTELKEAYGSDER</sequence>
<feature type="region of interest" description="Disordered" evidence="6">
    <location>
        <begin position="1"/>
        <end position="88"/>
    </location>
</feature>
<evidence type="ECO:0000259" key="7">
    <source>
        <dbReference type="Pfam" id="PF04129"/>
    </source>
</evidence>
<dbReference type="InterPro" id="IPR048361">
    <property type="entry name" value="Vps52_C"/>
</dbReference>
<dbReference type="Pfam" id="PF04129">
    <property type="entry name" value="Vps52_CC"/>
    <property type="match status" value="1"/>
</dbReference>
<dbReference type="GO" id="GO:0005829">
    <property type="term" value="C:cytosol"/>
    <property type="evidence" value="ECO:0007669"/>
    <property type="project" value="GOC"/>
</dbReference>
<dbReference type="GO" id="GO:0015031">
    <property type="term" value="P:protein transport"/>
    <property type="evidence" value="ECO:0007669"/>
    <property type="project" value="UniProtKB-KW"/>
</dbReference>
<evidence type="ECO:0000256" key="4">
    <source>
        <dbReference type="ARBA" id="ARBA00022927"/>
    </source>
</evidence>
<dbReference type="GO" id="GO:0042147">
    <property type="term" value="P:retrograde transport, endosome to Golgi"/>
    <property type="evidence" value="ECO:0007669"/>
    <property type="project" value="TreeGrafter"/>
</dbReference>
<evidence type="ECO:0000313" key="9">
    <source>
        <dbReference type="EMBL" id="KAF2430077.1"/>
    </source>
</evidence>
<dbReference type="PANTHER" id="PTHR14190">
    <property type="entry name" value="SUPPRESSOR OF ACTIN MUTATIONS 2/VACUOLAR PROTEIN SORTING 52"/>
    <property type="match status" value="1"/>
</dbReference>
<dbReference type="PANTHER" id="PTHR14190:SF7">
    <property type="entry name" value="VACUOLAR PROTEIN SORTING-ASSOCIATED PROTEIN 52 HOMOLOG"/>
    <property type="match status" value="1"/>
</dbReference>
<feature type="compositionally biased region" description="Pro residues" evidence="6">
    <location>
        <begin position="29"/>
        <end position="40"/>
    </location>
</feature>
<evidence type="ECO:0000256" key="6">
    <source>
        <dbReference type="SAM" id="MobiDB-lite"/>
    </source>
</evidence>
<comment type="subcellular location">
    <subcellularLocation>
        <location evidence="1">Golgi apparatus</location>
        <location evidence="1">trans-Golgi network</location>
    </subcellularLocation>
</comment>
<feature type="compositionally biased region" description="Low complexity" evidence="6">
    <location>
        <begin position="557"/>
        <end position="574"/>
    </location>
</feature>
<keyword evidence="10" id="KW-1185">Reference proteome</keyword>
<keyword evidence="5" id="KW-0333">Golgi apparatus</keyword>